<dbReference type="PANTHER" id="PTHR12126">
    <property type="entry name" value="NADH-UBIQUINONE OXIDOREDUCTASE 39 KDA SUBUNIT-RELATED"/>
    <property type="match status" value="1"/>
</dbReference>
<proteinExistence type="predicted"/>
<protein>
    <submittedName>
        <fullName evidence="2">Complex I NDUFA9 subunit family protein</fullName>
    </submittedName>
</protein>
<organism evidence="2 3">
    <name type="scientific">Micavibrio aeruginosavorus</name>
    <dbReference type="NCBI Taxonomy" id="349221"/>
    <lineage>
        <taxon>Bacteria</taxon>
        <taxon>Pseudomonadati</taxon>
        <taxon>Bdellovibrionota</taxon>
        <taxon>Bdellovibrionia</taxon>
        <taxon>Bdellovibrionales</taxon>
        <taxon>Pseudobdellovibrionaceae</taxon>
        <taxon>Micavibrio</taxon>
    </lineage>
</organism>
<evidence type="ECO:0000313" key="3">
    <source>
        <dbReference type="Proteomes" id="UP000249739"/>
    </source>
</evidence>
<accession>A0A2W5FQ32</accession>
<comment type="caution">
    <text evidence="2">The sequence shown here is derived from an EMBL/GenBank/DDBJ whole genome shotgun (WGS) entry which is preliminary data.</text>
</comment>
<reference evidence="2 3" key="1">
    <citation type="submission" date="2017-08" db="EMBL/GenBank/DDBJ databases">
        <title>Infants hospitalized years apart are colonized by the same room-sourced microbial strains.</title>
        <authorList>
            <person name="Brooks B."/>
            <person name="Olm M.R."/>
            <person name="Firek B.A."/>
            <person name="Baker R."/>
            <person name="Thomas B.C."/>
            <person name="Morowitz M.J."/>
            <person name="Banfield J.F."/>
        </authorList>
    </citation>
    <scope>NUCLEOTIDE SEQUENCE [LARGE SCALE GENOMIC DNA]</scope>
    <source>
        <strain evidence="2">S2_006_000_R2_64</strain>
    </source>
</reference>
<dbReference type="Proteomes" id="UP000249739">
    <property type="component" value="Unassembled WGS sequence"/>
</dbReference>
<dbReference type="InterPro" id="IPR051207">
    <property type="entry name" value="ComplexI_NDUFA9_subunit"/>
</dbReference>
<feature type="domain" description="NAD-dependent epimerase/dehydratase" evidence="1">
    <location>
        <begin position="8"/>
        <end position="214"/>
    </location>
</feature>
<gene>
    <name evidence="2" type="ORF">DI586_05205</name>
</gene>
<dbReference type="PANTHER" id="PTHR12126:SF11">
    <property type="entry name" value="NADH DEHYDROGENASE [UBIQUINONE] 1 ALPHA SUBCOMPLEX SUBUNIT 9, MITOCHONDRIAL"/>
    <property type="match status" value="1"/>
</dbReference>
<dbReference type="CDD" id="cd05271">
    <property type="entry name" value="NDUFA9_like_SDR_a"/>
    <property type="match status" value="1"/>
</dbReference>
<dbReference type="InterPro" id="IPR001509">
    <property type="entry name" value="Epimerase_deHydtase"/>
</dbReference>
<evidence type="ECO:0000259" key="1">
    <source>
        <dbReference type="Pfam" id="PF01370"/>
    </source>
</evidence>
<dbReference type="SUPFAM" id="SSF51735">
    <property type="entry name" value="NAD(P)-binding Rossmann-fold domains"/>
    <property type="match status" value="1"/>
</dbReference>
<evidence type="ECO:0000313" key="2">
    <source>
        <dbReference type="EMBL" id="PZP55970.1"/>
    </source>
</evidence>
<dbReference type="Gene3D" id="3.40.50.720">
    <property type="entry name" value="NAD(P)-binding Rossmann-like Domain"/>
    <property type="match status" value="1"/>
</dbReference>
<dbReference type="FunFam" id="3.40.50.720:FF:000702">
    <property type="entry name" value="NADH dehydrogenase (Ubiquinone)"/>
    <property type="match status" value="1"/>
</dbReference>
<dbReference type="Pfam" id="PF01370">
    <property type="entry name" value="Epimerase"/>
    <property type="match status" value="1"/>
</dbReference>
<dbReference type="GO" id="GO:0044877">
    <property type="term" value="F:protein-containing complex binding"/>
    <property type="evidence" value="ECO:0007669"/>
    <property type="project" value="TreeGrafter"/>
</dbReference>
<dbReference type="AlphaFoldDB" id="A0A2W5FQ32"/>
<name>A0A2W5FQ32_9BACT</name>
<dbReference type="InterPro" id="IPR036291">
    <property type="entry name" value="NAD(P)-bd_dom_sf"/>
</dbReference>
<sequence length="316" mass="34302">MNLQNKIITIFGGTGFVGRYIVARLAKHGATIKVVTRSPSSGYFLRQFGVVGQIVPVACDYSENSISHAVSGSDIVINCLGILFEKGKSNFKTVHVDDASMIARACAIHAVKRLVHISALGIDESKSKYAGTKREGEKAVRGHFSAATIIRPSVIFGPEDNFFNKFASLSLLMPALPLIARGNTKFQPVYVGDVADAIAKALMIDASTAKTYELGGPEVLNFKEIYQKLFAQIGHKRILVNMPESIARIQAALFSILPTPPLTGDQITSLKTDNVVSENALKLRDLAIHPTALDAILPSYLNRYRSGGRFAEKKRA</sequence>
<dbReference type="EMBL" id="QFOT01000043">
    <property type="protein sequence ID" value="PZP55970.1"/>
    <property type="molecule type" value="Genomic_DNA"/>
</dbReference>